<dbReference type="RefSeq" id="WP_184503779.1">
    <property type="nucleotide sequence ID" value="NZ_JACHBT010000001.1"/>
</dbReference>
<evidence type="ECO:0000313" key="3">
    <source>
        <dbReference type="Proteomes" id="UP000522313"/>
    </source>
</evidence>
<reference evidence="2 3" key="2">
    <citation type="submission" date="2020-08" db="EMBL/GenBank/DDBJ databases">
        <authorList>
            <person name="Partida-Martinez L."/>
            <person name="Huntemann M."/>
            <person name="Clum A."/>
            <person name="Wang J."/>
            <person name="Palaniappan K."/>
            <person name="Ritter S."/>
            <person name="Chen I.-M."/>
            <person name="Stamatis D."/>
            <person name="Reddy T."/>
            <person name="O'Malley R."/>
            <person name="Daum C."/>
            <person name="Shapiro N."/>
            <person name="Ivanova N."/>
            <person name="Kyrpides N."/>
            <person name="Woyke T."/>
        </authorList>
    </citation>
    <scope>NUCLEOTIDE SEQUENCE [LARGE SCALE GENOMIC DNA]</scope>
    <source>
        <strain evidence="2 3">AS3.13</strain>
    </source>
</reference>
<evidence type="ECO:0008006" key="4">
    <source>
        <dbReference type="Google" id="ProtNLM"/>
    </source>
</evidence>
<dbReference type="EMBL" id="JACHBT010000001">
    <property type="protein sequence ID" value="MBB6503234.1"/>
    <property type="molecule type" value="Genomic_DNA"/>
</dbReference>
<proteinExistence type="predicted"/>
<dbReference type="Proteomes" id="UP000522313">
    <property type="component" value="Unassembled WGS sequence"/>
</dbReference>
<feature type="region of interest" description="Disordered" evidence="1">
    <location>
        <begin position="193"/>
        <end position="215"/>
    </location>
</feature>
<protein>
    <recommendedName>
        <fullName evidence="4">Replication protein A</fullName>
    </recommendedName>
</protein>
<evidence type="ECO:0000313" key="2">
    <source>
        <dbReference type="EMBL" id="MBB6503234.1"/>
    </source>
</evidence>
<reference evidence="2 3" key="1">
    <citation type="submission" date="2020-08" db="EMBL/GenBank/DDBJ databases">
        <title>The Agave Microbiome: Exploring the role of microbial communities in plant adaptations to desert environments.</title>
        <authorList>
            <person name="Partida-Martinez L.P."/>
        </authorList>
    </citation>
    <scope>NUCLEOTIDE SEQUENCE [LARGE SCALE GENOMIC DNA]</scope>
    <source>
        <strain evidence="2 3">AS3.13</strain>
    </source>
</reference>
<evidence type="ECO:0000256" key="1">
    <source>
        <dbReference type="SAM" id="MobiDB-lite"/>
    </source>
</evidence>
<feature type="region of interest" description="Disordered" evidence="1">
    <location>
        <begin position="227"/>
        <end position="250"/>
    </location>
</feature>
<name>A0A7X0J8U4_9SPHN</name>
<sequence length="250" mass="27234">MTAASMGRQARQITRGFAARLAGKGERGTDRKVRRHSIDVEDRRARVSRPIGDGTTAGALSWIDCLLKAVSEWDDVQRAKGGARPLGLHGLRVLEALLGRRGKVVVDFKTGRLDPELATIARAAGVTKTTVVRALARLKAMKVLDWIRRTERTGKDGVFGPQRRQVSNSYFFTPEALPARVAQRLRDLLARRRLRRSGTMPPDIPKASARPSSPELRDLLDRMEAGIARASGGVNASPPSGQYPLSGAEG</sequence>
<accession>A0A7X0J8U4</accession>
<gene>
    <name evidence="2" type="ORF">F4693_000183</name>
</gene>
<organism evidence="2 3">
    <name type="scientific">Sphingomonas endophytica</name>
    <dbReference type="NCBI Taxonomy" id="869719"/>
    <lineage>
        <taxon>Bacteria</taxon>
        <taxon>Pseudomonadati</taxon>
        <taxon>Pseudomonadota</taxon>
        <taxon>Alphaproteobacteria</taxon>
        <taxon>Sphingomonadales</taxon>
        <taxon>Sphingomonadaceae</taxon>
        <taxon>Sphingomonas</taxon>
    </lineage>
</organism>
<dbReference type="AlphaFoldDB" id="A0A7X0J8U4"/>
<comment type="caution">
    <text evidence="2">The sequence shown here is derived from an EMBL/GenBank/DDBJ whole genome shotgun (WGS) entry which is preliminary data.</text>
</comment>